<dbReference type="GO" id="GO:0160150">
    <property type="term" value="F:tRNA pseudouridine(13) synthase activity"/>
    <property type="evidence" value="ECO:0007669"/>
    <property type="project" value="UniProtKB-EC"/>
</dbReference>
<keyword evidence="2 5" id="KW-0413">Isomerase</keyword>
<dbReference type="InterPro" id="IPR020103">
    <property type="entry name" value="PsdUridine_synth_cat_dom_sf"/>
</dbReference>
<gene>
    <name evidence="5" type="primary">PUS7L</name>
    <name evidence="5" type="ORF">OS493_018206</name>
</gene>
<reference evidence="5" key="1">
    <citation type="submission" date="2023-01" db="EMBL/GenBank/DDBJ databases">
        <title>Genome assembly of the deep-sea coral Lophelia pertusa.</title>
        <authorList>
            <person name="Herrera S."/>
            <person name="Cordes E."/>
        </authorList>
    </citation>
    <scope>NUCLEOTIDE SEQUENCE</scope>
    <source>
        <strain evidence="5">USNM1676648</strain>
        <tissue evidence="5">Polyp</tissue>
    </source>
</reference>
<organism evidence="5 6">
    <name type="scientific">Desmophyllum pertusum</name>
    <dbReference type="NCBI Taxonomy" id="174260"/>
    <lineage>
        <taxon>Eukaryota</taxon>
        <taxon>Metazoa</taxon>
        <taxon>Cnidaria</taxon>
        <taxon>Anthozoa</taxon>
        <taxon>Hexacorallia</taxon>
        <taxon>Scleractinia</taxon>
        <taxon>Caryophylliina</taxon>
        <taxon>Caryophylliidae</taxon>
        <taxon>Desmophyllum</taxon>
    </lineage>
</organism>
<evidence type="ECO:0000313" key="5">
    <source>
        <dbReference type="EMBL" id="KAJ7333037.1"/>
    </source>
</evidence>
<keyword evidence="6" id="KW-1185">Reference proteome</keyword>
<evidence type="ECO:0000259" key="4">
    <source>
        <dbReference type="PROSITE" id="PS50984"/>
    </source>
</evidence>
<evidence type="ECO:0000256" key="2">
    <source>
        <dbReference type="ARBA" id="ARBA00023235"/>
    </source>
</evidence>
<dbReference type="PANTHER" id="PTHR13326:SF21">
    <property type="entry name" value="PSEUDOURIDYLATE SYNTHASE PUS7L"/>
    <property type="match status" value="1"/>
</dbReference>
<dbReference type="InterPro" id="IPR056963">
    <property type="entry name" value="PUS7L_N"/>
</dbReference>
<dbReference type="EMBL" id="MU827787">
    <property type="protein sequence ID" value="KAJ7333037.1"/>
    <property type="molecule type" value="Genomic_DNA"/>
</dbReference>
<dbReference type="PIRSF" id="PIRSF037016">
    <property type="entry name" value="Pseudouridin_synth_euk_prd"/>
    <property type="match status" value="1"/>
</dbReference>
<evidence type="ECO:0000313" key="6">
    <source>
        <dbReference type="Proteomes" id="UP001163046"/>
    </source>
</evidence>
<dbReference type="Pfam" id="PF01142">
    <property type="entry name" value="TruD"/>
    <property type="match status" value="1"/>
</dbReference>
<dbReference type="Pfam" id="PF23943">
    <property type="entry name" value="PUS7L_N"/>
    <property type="match status" value="1"/>
</dbReference>
<dbReference type="EC" id="5.4.99.27" evidence="5"/>
<dbReference type="PANTHER" id="PTHR13326">
    <property type="entry name" value="TRNA PSEUDOURIDINE SYNTHASE D"/>
    <property type="match status" value="1"/>
</dbReference>
<accession>A0A9W9YF91</accession>
<dbReference type="AlphaFoldDB" id="A0A9W9YF91"/>
<comment type="similarity">
    <text evidence="1">Belongs to the pseudouridine synthase TruD family.</text>
</comment>
<feature type="region of interest" description="Disordered" evidence="3">
    <location>
        <begin position="514"/>
        <end position="533"/>
    </location>
</feature>
<protein>
    <submittedName>
        <fullName evidence="5">Pseudouridine synthase</fullName>
        <ecNumber evidence="5">5.4.99.27</ecNumber>
    </submittedName>
</protein>
<name>A0A9W9YF91_9CNID</name>
<dbReference type="Gene3D" id="3.30.2350.20">
    <property type="entry name" value="TruD, catalytic domain"/>
    <property type="match status" value="1"/>
</dbReference>
<sequence>MSFGAECFLHCEREGFNGQIKQTWQDFVVTEIDTQGKLVELINGNISSAKEDDKDCQTINRKGSLHKERITSKECSEGKSLEKETPFLMQISESFEELQNNALKDLAKCLSSEKLKELKEFTRESNRKICIGSKMTKEKRTSLHRNVRLAFPHLLTETIQSEQEGEPPLIFASNDKVYWEFIDLLNDRYQVDRLLCFAHWETRRIPSTLNLDVSCADKQQRTKIHRLLSRHFGSFLESKTFNNPDNKTASGGGTYIQIRMRAKGTKPLRHNNKPTDPRQTENEYTGFVLCKRNKETLEAIHRLSSCLNIQPSAFSYAGIKDKKAITKQNMVVRGITPEQICAIQDHPSLEGIECGSYRRGVSRPLRMGALSGNHFQVVIRNIQCDSKHSHKEKLAEWEKIVEDSVASMSLNGFLNYFGPQRFGLDDKEVNACDIGLAMLQGDTVRAVKLLLTPSEQNPDSPVNSAKRYYCETGDVQGTLGKMPTYKVREVLVLKALHRHGTDMLLQPRLESDGVTQDTTVRADSGCSRRLDRG</sequence>
<dbReference type="PROSITE" id="PS50984">
    <property type="entry name" value="TRUD"/>
    <property type="match status" value="1"/>
</dbReference>
<proteinExistence type="inferred from homology"/>
<dbReference type="InterPro" id="IPR011760">
    <property type="entry name" value="PsdUridine_synth_TruD_insert"/>
</dbReference>
<evidence type="ECO:0000256" key="1">
    <source>
        <dbReference type="ARBA" id="ARBA00007953"/>
    </source>
</evidence>
<dbReference type="InterPro" id="IPR042214">
    <property type="entry name" value="TruD_catalytic"/>
</dbReference>
<dbReference type="GO" id="GO:0001522">
    <property type="term" value="P:pseudouridine synthesis"/>
    <property type="evidence" value="ECO:0007669"/>
    <property type="project" value="InterPro"/>
</dbReference>
<feature type="domain" description="TRUD" evidence="4">
    <location>
        <begin position="412"/>
        <end position="533"/>
    </location>
</feature>
<dbReference type="OrthoDB" id="447290at2759"/>
<dbReference type="Proteomes" id="UP001163046">
    <property type="component" value="Unassembled WGS sequence"/>
</dbReference>
<comment type="caution">
    <text evidence="5">The sequence shown here is derived from an EMBL/GenBank/DDBJ whole genome shotgun (WGS) entry which is preliminary data.</text>
</comment>
<dbReference type="SUPFAM" id="SSF55120">
    <property type="entry name" value="Pseudouridine synthase"/>
    <property type="match status" value="1"/>
</dbReference>
<evidence type="ECO:0000256" key="3">
    <source>
        <dbReference type="SAM" id="MobiDB-lite"/>
    </source>
</evidence>
<dbReference type="GO" id="GO:0003723">
    <property type="term" value="F:RNA binding"/>
    <property type="evidence" value="ECO:0007669"/>
    <property type="project" value="InterPro"/>
</dbReference>
<dbReference type="InterPro" id="IPR001656">
    <property type="entry name" value="PsdUridine_synth_TruD"/>
</dbReference>